<feature type="transmembrane region" description="Helical" evidence="1">
    <location>
        <begin position="20"/>
        <end position="45"/>
    </location>
</feature>
<dbReference type="AlphaFoldDB" id="A0A348APR7"/>
<keyword evidence="1" id="KW-0812">Transmembrane</keyword>
<feature type="transmembrane region" description="Helical" evidence="1">
    <location>
        <begin position="85"/>
        <end position="105"/>
    </location>
</feature>
<keyword evidence="1" id="KW-0472">Membrane</keyword>
<protein>
    <recommendedName>
        <fullName evidence="4">Membrane protein, TIGR04086 family</fullName>
    </recommendedName>
</protein>
<evidence type="ECO:0000256" key="1">
    <source>
        <dbReference type="SAM" id="Phobius"/>
    </source>
</evidence>
<dbReference type="RefSeq" id="WP_232035536.1">
    <property type="nucleotide sequence ID" value="NZ_AP018449.1"/>
</dbReference>
<dbReference type="EMBL" id="AP018449">
    <property type="protein sequence ID" value="BBB93065.1"/>
    <property type="molecule type" value="Genomic_DNA"/>
</dbReference>
<gene>
    <name evidence="2" type="ORF">MAMMFC1_03774</name>
</gene>
<evidence type="ECO:0000313" key="3">
    <source>
        <dbReference type="Proteomes" id="UP000276437"/>
    </source>
</evidence>
<sequence>MAKISRRMHNYSDTPRSVSIPLAIFKGVIVSITSSLVFALFFALISMVSDSNYIDKYLEYIVVAITLTSIFIGSVYATQQIESKGLIIGITVGLIYVLFSVGIGMELGQEPVSLLVLGNKLAAGILAGALGGFIGVNL</sequence>
<evidence type="ECO:0000313" key="2">
    <source>
        <dbReference type="EMBL" id="BBB93065.1"/>
    </source>
</evidence>
<dbReference type="NCBIfam" id="TIGR04086">
    <property type="entry name" value="TIGR04086_membr"/>
    <property type="match status" value="1"/>
</dbReference>
<feature type="transmembrane region" description="Helical" evidence="1">
    <location>
        <begin position="117"/>
        <end position="136"/>
    </location>
</feature>
<organism evidence="2 3">
    <name type="scientific">Methylomusa anaerophila</name>
    <dbReference type="NCBI Taxonomy" id="1930071"/>
    <lineage>
        <taxon>Bacteria</taxon>
        <taxon>Bacillati</taxon>
        <taxon>Bacillota</taxon>
        <taxon>Negativicutes</taxon>
        <taxon>Selenomonadales</taxon>
        <taxon>Sporomusaceae</taxon>
        <taxon>Methylomusa</taxon>
    </lineage>
</organism>
<dbReference type="InterPro" id="IPR023804">
    <property type="entry name" value="DUF3792_TM"/>
</dbReference>
<dbReference type="Pfam" id="PF12670">
    <property type="entry name" value="DUF3792"/>
    <property type="match status" value="1"/>
</dbReference>
<evidence type="ECO:0008006" key="4">
    <source>
        <dbReference type="Google" id="ProtNLM"/>
    </source>
</evidence>
<feature type="transmembrane region" description="Helical" evidence="1">
    <location>
        <begin position="57"/>
        <end position="78"/>
    </location>
</feature>
<reference evidence="2 3" key="1">
    <citation type="journal article" date="2018" name="Int. J. Syst. Evol. Microbiol.">
        <title>Methylomusa anaerophila gen. nov., sp. nov., an anaerobic methanol-utilizing bacterium isolated from a microbial fuel cell.</title>
        <authorList>
            <person name="Amano N."/>
            <person name="Yamamuro A."/>
            <person name="Miyahara M."/>
            <person name="Kouzuma A."/>
            <person name="Abe T."/>
            <person name="Watanabe K."/>
        </authorList>
    </citation>
    <scope>NUCLEOTIDE SEQUENCE [LARGE SCALE GENOMIC DNA]</scope>
    <source>
        <strain evidence="2 3">MMFC1</strain>
    </source>
</reference>
<keyword evidence="1" id="KW-1133">Transmembrane helix</keyword>
<dbReference type="Proteomes" id="UP000276437">
    <property type="component" value="Chromosome"/>
</dbReference>
<keyword evidence="3" id="KW-1185">Reference proteome</keyword>
<accession>A0A348APR7</accession>
<dbReference type="KEGG" id="mana:MAMMFC1_03774"/>
<name>A0A348APR7_9FIRM</name>
<proteinExistence type="predicted"/>